<proteinExistence type="predicted"/>
<dbReference type="PANTHER" id="PTHR46797">
    <property type="entry name" value="HTH-TYPE TRANSCRIPTIONAL REGULATOR"/>
    <property type="match status" value="1"/>
</dbReference>
<dbReference type="InterPro" id="IPR014710">
    <property type="entry name" value="RmlC-like_jellyroll"/>
</dbReference>
<evidence type="ECO:0000313" key="4">
    <source>
        <dbReference type="EMBL" id="OZI66558.1"/>
    </source>
</evidence>
<evidence type="ECO:0000313" key="5">
    <source>
        <dbReference type="Proteomes" id="UP000215767"/>
    </source>
</evidence>
<keyword evidence="5" id="KW-1185">Reference proteome</keyword>
<name>A0A261UXD3_9BORD</name>
<dbReference type="InterPro" id="IPR013096">
    <property type="entry name" value="Cupin_2"/>
</dbReference>
<feature type="domain" description="HTH cro/C1-type" evidence="3">
    <location>
        <begin position="98"/>
        <end position="152"/>
    </location>
</feature>
<dbReference type="SUPFAM" id="SSF47413">
    <property type="entry name" value="lambda repressor-like DNA-binding domains"/>
    <property type="match status" value="1"/>
</dbReference>
<dbReference type="InterPro" id="IPR050807">
    <property type="entry name" value="TransReg_Diox_bact_type"/>
</dbReference>
<dbReference type="CDD" id="cd00093">
    <property type="entry name" value="HTH_XRE"/>
    <property type="match status" value="1"/>
</dbReference>
<keyword evidence="1" id="KW-0238">DNA-binding</keyword>
<dbReference type="PANTHER" id="PTHR46797:SF2">
    <property type="entry name" value="TRANSCRIPTIONAL REGULATOR"/>
    <property type="match status" value="1"/>
</dbReference>
<dbReference type="InterPro" id="IPR011051">
    <property type="entry name" value="RmlC_Cupin_sf"/>
</dbReference>
<dbReference type="GO" id="GO:0003677">
    <property type="term" value="F:DNA binding"/>
    <property type="evidence" value="ECO:0007669"/>
    <property type="project" value="UniProtKB-KW"/>
</dbReference>
<dbReference type="AlphaFoldDB" id="A0A261UXD3"/>
<feature type="compositionally biased region" description="Gly residues" evidence="2">
    <location>
        <begin position="27"/>
        <end position="37"/>
    </location>
</feature>
<feature type="region of interest" description="Disordered" evidence="2">
    <location>
        <begin position="1"/>
        <end position="74"/>
    </location>
</feature>
<dbReference type="InterPro" id="IPR010982">
    <property type="entry name" value="Lambda_DNA-bd_dom_sf"/>
</dbReference>
<dbReference type="Pfam" id="PF07883">
    <property type="entry name" value="Cupin_2"/>
    <property type="match status" value="1"/>
</dbReference>
<organism evidence="4 5">
    <name type="scientific">Bordetella genomosp. 11</name>
    <dbReference type="NCBI Taxonomy" id="1416808"/>
    <lineage>
        <taxon>Bacteria</taxon>
        <taxon>Pseudomonadati</taxon>
        <taxon>Pseudomonadota</taxon>
        <taxon>Betaproteobacteria</taxon>
        <taxon>Burkholderiales</taxon>
        <taxon>Alcaligenaceae</taxon>
        <taxon>Bordetella</taxon>
    </lineage>
</organism>
<accession>A0A261UXD3</accession>
<evidence type="ECO:0000256" key="1">
    <source>
        <dbReference type="ARBA" id="ARBA00023125"/>
    </source>
</evidence>
<dbReference type="EMBL" id="NEVS01000001">
    <property type="protein sequence ID" value="OZI66558.1"/>
    <property type="molecule type" value="Genomic_DNA"/>
</dbReference>
<sequence>MEWAKGGTTSKQKGAPGGGRRQSARHAGGGAPGGTGGIRLDIKKTATKLRGGIKPAAAGKTAGARTKGKEVTKPSVKARARAEAADAARDPLRIGSKLKHARLLQGYTLKELADIVECSESMLSKLENDKLASSIGFLHRLANALGTSIAELYSAEDTLSGPVHVFHASRRARSVADPDALDQGVRFERIVPIDRNGLLQALVHSIPPGARSGDTVSHAGEELGYIIEGEVEVTVDGKSYVVRQGDLIFFPSSLPHGYCNKGDKMARMLKVNTPPSL</sequence>
<evidence type="ECO:0000256" key="2">
    <source>
        <dbReference type="SAM" id="MobiDB-lite"/>
    </source>
</evidence>
<dbReference type="CDD" id="cd02209">
    <property type="entry name" value="cupin_XRE_C"/>
    <property type="match status" value="1"/>
</dbReference>
<dbReference type="OrthoDB" id="9814751at2"/>
<dbReference type="PROSITE" id="PS50943">
    <property type="entry name" value="HTH_CROC1"/>
    <property type="match status" value="1"/>
</dbReference>
<dbReference type="Pfam" id="PF01381">
    <property type="entry name" value="HTH_3"/>
    <property type="match status" value="1"/>
</dbReference>
<protein>
    <recommendedName>
        <fullName evidence="3">HTH cro/C1-type domain-containing protein</fullName>
    </recommendedName>
</protein>
<reference evidence="5" key="1">
    <citation type="submission" date="2017-05" db="EMBL/GenBank/DDBJ databases">
        <title>Complete and WGS of Bordetella genogroups.</title>
        <authorList>
            <person name="Spilker T."/>
            <person name="Lipuma J."/>
        </authorList>
    </citation>
    <scope>NUCLEOTIDE SEQUENCE [LARGE SCALE GENOMIC DNA]</scope>
    <source>
        <strain evidence="5">AU8856</strain>
    </source>
</reference>
<dbReference type="Gene3D" id="1.10.260.40">
    <property type="entry name" value="lambda repressor-like DNA-binding domains"/>
    <property type="match status" value="1"/>
</dbReference>
<dbReference type="Proteomes" id="UP000215767">
    <property type="component" value="Unassembled WGS sequence"/>
</dbReference>
<dbReference type="SUPFAM" id="SSF51182">
    <property type="entry name" value="RmlC-like cupins"/>
    <property type="match status" value="1"/>
</dbReference>
<feature type="compositionally biased region" description="Low complexity" evidence="2">
    <location>
        <begin position="52"/>
        <end position="65"/>
    </location>
</feature>
<dbReference type="GO" id="GO:0003700">
    <property type="term" value="F:DNA-binding transcription factor activity"/>
    <property type="evidence" value="ECO:0007669"/>
    <property type="project" value="TreeGrafter"/>
</dbReference>
<evidence type="ECO:0000259" key="3">
    <source>
        <dbReference type="PROSITE" id="PS50943"/>
    </source>
</evidence>
<dbReference type="Gene3D" id="2.60.120.10">
    <property type="entry name" value="Jelly Rolls"/>
    <property type="match status" value="1"/>
</dbReference>
<comment type="caution">
    <text evidence="4">The sequence shown here is derived from an EMBL/GenBank/DDBJ whole genome shotgun (WGS) entry which is preliminary data.</text>
</comment>
<dbReference type="SMART" id="SM00530">
    <property type="entry name" value="HTH_XRE"/>
    <property type="match status" value="1"/>
</dbReference>
<dbReference type="GO" id="GO:0005829">
    <property type="term" value="C:cytosol"/>
    <property type="evidence" value="ECO:0007669"/>
    <property type="project" value="TreeGrafter"/>
</dbReference>
<gene>
    <name evidence="4" type="ORF">CAL28_02155</name>
</gene>
<dbReference type="InterPro" id="IPR001387">
    <property type="entry name" value="Cro/C1-type_HTH"/>
</dbReference>